<evidence type="ECO:0000256" key="17">
    <source>
        <dbReference type="ARBA" id="ARBA00031400"/>
    </source>
</evidence>
<dbReference type="PANTHER" id="PTHR10422:SF35">
    <property type="entry name" value="CYTOCHROME BO(3) UBIQUINOL OXIDASE SUBUNIT 1"/>
    <property type="match status" value="1"/>
</dbReference>
<dbReference type="PRINTS" id="PR01165">
    <property type="entry name" value="CYCOXIDASEI"/>
</dbReference>
<dbReference type="InterPro" id="IPR014241">
    <property type="entry name" value="Cyt_c_oxidase_su1_bac"/>
</dbReference>
<dbReference type="PROSITE" id="PS50855">
    <property type="entry name" value="COX1"/>
    <property type="match status" value="1"/>
</dbReference>
<evidence type="ECO:0000256" key="15">
    <source>
        <dbReference type="ARBA" id="ARBA00023008"/>
    </source>
</evidence>
<evidence type="ECO:0000256" key="3">
    <source>
        <dbReference type="ARBA" id="ARBA00009578"/>
    </source>
</evidence>
<feature type="transmembrane region" description="Helical" evidence="20">
    <location>
        <begin position="36"/>
        <end position="58"/>
    </location>
</feature>
<dbReference type="EMBL" id="RZNC01000001">
    <property type="protein sequence ID" value="RWZ67998.1"/>
    <property type="molecule type" value="Genomic_DNA"/>
</dbReference>
<feature type="transmembrane region" description="Helical" evidence="20">
    <location>
        <begin position="769"/>
        <end position="788"/>
    </location>
</feature>
<feature type="domain" description="Heme-copper oxidase subunit III family profile" evidence="21">
    <location>
        <begin position="573"/>
        <end position="829"/>
    </location>
</feature>
<dbReference type="InterPro" id="IPR000883">
    <property type="entry name" value="Cyt_C_Oxase_1"/>
</dbReference>
<evidence type="ECO:0000256" key="1">
    <source>
        <dbReference type="ARBA" id="ARBA00004651"/>
    </source>
</evidence>
<keyword evidence="23" id="KW-0560">Oxidoreductase</keyword>
<dbReference type="GO" id="GO:0005886">
    <property type="term" value="C:plasma membrane"/>
    <property type="evidence" value="ECO:0007669"/>
    <property type="project" value="UniProtKB-SubCell"/>
</dbReference>
<keyword evidence="5 19" id="KW-0813">Transport</keyword>
<dbReference type="GO" id="GO:0015990">
    <property type="term" value="P:electron transport coupled proton transport"/>
    <property type="evidence" value="ECO:0007669"/>
    <property type="project" value="InterPro"/>
</dbReference>
<sequence length="832" mass="90651">MTTDTTAIGRARDFEELWTNPRGLRKLFTAVQHKDVGIRYMVTAFVFFLVGGVQALFMRVQLARPDNDFLGPETYNELFTMHGSTMMFLFAVPFLEGLANYLLPLMIGARDLPFPRANAFNYWCYLIGGIILYSSYLFALVPDTGWFAYVPLSRDFTDHAMDFWLTGLTLAEISAVGAAIELAVAILVMRAPGMSLNRMPIFAWTMLAVAFMIIVAFIPLIVASTLLELDRTVGTAFFDDSIGGNPLLWQHLFWIFGHPEVYVMFLPGAAIISHVVPAHSQQKLAAYPLVVIALASTAVMSLGLWVHHMYTVGLPSITMSFFTAASMSITLASGLQVFAWIVTLWLGKPRFTVPMLYALGFIVTFVAGGITGVMVASTAFDQQVHDTYFVVAHFHYVLIGGMLFPIFAGLHHWWGMLTGRRYSERAGVVAFWLIFVGFHTTFFPMHLTGLWGMPRRVFTYPTGLGIDTVNLLSTVGAFVIAAGVVVLTVNLAHSAFRGRPAVDDPWQGDSLEWTTSSPPPSENWPAVPIVASRTPAWDEEDDDPRYDRVRTVFDHGPTAVRATPLTTPIAADPDAAVHLPGPTFWPIVPPVGLGLVAAALLTEWYILAAVGLAMALVGFGGWAWSNESGERRHLHPESAAEFEFERSGPHAIGWWGATFTAATLVVGVSTLAFSALYLQVNAPVWPFEETVGRPLLFGGIALLLILATAASWWGRTSSRGSGQKHRHLLSIAVAGAAGAAALALVVVAWTTSGLDPADDAYQSSAWVLLAAQTVLAVVGLSATGLVLLGRLRHERHSRAAILSEYAALLWGAVAVCWVITWVTTDLLPLAVI</sequence>
<organism evidence="23 24">
    <name type="scientific">Labedella populi</name>
    <dbReference type="NCBI Taxonomy" id="2498850"/>
    <lineage>
        <taxon>Bacteria</taxon>
        <taxon>Bacillati</taxon>
        <taxon>Actinomycetota</taxon>
        <taxon>Actinomycetes</taxon>
        <taxon>Micrococcales</taxon>
        <taxon>Microbacteriaceae</taxon>
        <taxon>Labedella</taxon>
    </lineage>
</organism>
<keyword evidence="6" id="KW-1003">Cell membrane</keyword>
<name>A0A444QEP4_9MICO</name>
<evidence type="ECO:0000256" key="7">
    <source>
        <dbReference type="ARBA" id="ARBA00022617"/>
    </source>
</evidence>
<reference evidence="23 24" key="1">
    <citation type="submission" date="2018-12" db="EMBL/GenBank/DDBJ databases">
        <authorList>
            <person name="Li F."/>
        </authorList>
    </citation>
    <scope>NUCLEOTIDE SEQUENCE [LARGE SCALE GENOMIC DNA]</scope>
    <source>
        <strain evidence="23 24">8H24J-4-2</strain>
    </source>
</reference>
<evidence type="ECO:0000313" key="24">
    <source>
        <dbReference type="Proteomes" id="UP000288603"/>
    </source>
</evidence>
<keyword evidence="13 20" id="KW-1133">Transmembrane helix</keyword>
<dbReference type="Pfam" id="PF00115">
    <property type="entry name" value="COX1"/>
    <property type="match status" value="1"/>
</dbReference>
<dbReference type="PROSITE" id="PS50253">
    <property type="entry name" value="COX3"/>
    <property type="match status" value="1"/>
</dbReference>
<evidence type="ECO:0000256" key="6">
    <source>
        <dbReference type="ARBA" id="ARBA00022475"/>
    </source>
</evidence>
<comment type="pathway">
    <text evidence="2">Energy metabolism; oxidative phosphorylation.</text>
</comment>
<evidence type="ECO:0000259" key="22">
    <source>
        <dbReference type="PROSITE" id="PS50855"/>
    </source>
</evidence>
<feature type="transmembrane region" description="Helical" evidence="20">
    <location>
        <begin position="284"/>
        <end position="307"/>
    </location>
</feature>
<dbReference type="InterPro" id="IPR023616">
    <property type="entry name" value="Cyt_c_oxase-like_su1_dom"/>
</dbReference>
<dbReference type="Proteomes" id="UP000288603">
    <property type="component" value="Unassembled WGS sequence"/>
</dbReference>
<evidence type="ECO:0000256" key="12">
    <source>
        <dbReference type="ARBA" id="ARBA00022982"/>
    </source>
</evidence>
<proteinExistence type="inferred from homology"/>
<dbReference type="InterPro" id="IPR013833">
    <property type="entry name" value="Cyt_c_oxidase_su3_a-hlx"/>
</dbReference>
<keyword evidence="12 19" id="KW-0249">Electron transport</keyword>
<dbReference type="SUPFAM" id="SSF81452">
    <property type="entry name" value="Cytochrome c oxidase subunit III-like"/>
    <property type="match status" value="1"/>
</dbReference>
<feature type="domain" description="Cytochrome oxidase subunit I profile" evidence="22">
    <location>
        <begin position="12"/>
        <end position="531"/>
    </location>
</feature>
<dbReference type="SUPFAM" id="SSF81442">
    <property type="entry name" value="Cytochrome c oxidase subunit I-like"/>
    <property type="match status" value="1"/>
</dbReference>
<protein>
    <recommendedName>
        <fullName evidence="4">cytochrome-c oxidase</fullName>
        <ecNumber evidence="4">7.1.1.9</ecNumber>
    </recommendedName>
    <alternativeName>
        <fullName evidence="17">Cytochrome aa3 subunit 3</fullName>
    </alternativeName>
</protein>
<evidence type="ECO:0000256" key="8">
    <source>
        <dbReference type="ARBA" id="ARBA00022660"/>
    </source>
</evidence>
<gene>
    <name evidence="23" type="primary">ctaD</name>
    <name evidence="23" type="ORF">ELQ92_01700</name>
</gene>
<dbReference type="AlphaFoldDB" id="A0A444QEP4"/>
<evidence type="ECO:0000256" key="11">
    <source>
        <dbReference type="ARBA" id="ARBA00022967"/>
    </source>
</evidence>
<feature type="transmembrane region" description="Helical" evidence="20">
    <location>
        <begin position="606"/>
        <end position="624"/>
    </location>
</feature>
<dbReference type="Gene3D" id="1.10.287.70">
    <property type="match status" value="1"/>
</dbReference>
<evidence type="ECO:0000256" key="9">
    <source>
        <dbReference type="ARBA" id="ARBA00022692"/>
    </source>
</evidence>
<dbReference type="Gene3D" id="1.20.120.80">
    <property type="entry name" value="Cytochrome c oxidase, subunit III, four-helix bundle"/>
    <property type="match status" value="1"/>
</dbReference>
<keyword evidence="11" id="KW-1278">Translocase</keyword>
<dbReference type="OrthoDB" id="9803294at2"/>
<feature type="transmembrane region" description="Helical" evidence="20">
    <location>
        <begin position="120"/>
        <end position="141"/>
    </location>
</feature>
<feature type="transmembrane region" description="Helical" evidence="20">
    <location>
        <begin position="392"/>
        <end position="414"/>
    </location>
</feature>
<evidence type="ECO:0000256" key="18">
    <source>
        <dbReference type="ARBA" id="ARBA00047816"/>
    </source>
</evidence>
<evidence type="ECO:0000313" key="23">
    <source>
        <dbReference type="EMBL" id="RWZ67998.1"/>
    </source>
</evidence>
<evidence type="ECO:0000256" key="2">
    <source>
        <dbReference type="ARBA" id="ARBA00004673"/>
    </source>
</evidence>
<evidence type="ECO:0000256" key="19">
    <source>
        <dbReference type="RuleBase" id="RU000370"/>
    </source>
</evidence>
<evidence type="ECO:0000256" key="10">
    <source>
        <dbReference type="ARBA" id="ARBA00022723"/>
    </source>
</evidence>
<keyword evidence="14" id="KW-0408">Iron</keyword>
<feature type="transmembrane region" description="Helical" evidence="20">
    <location>
        <begin position="426"/>
        <end position="451"/>
    </location>
</feature>
<feature type="transmembrane region" description="Helical" evidence="20">
    <location>
        <begin position="695"/>
        <end position="715"/>
    </location>
</feature>
<feature type="transmembrane region" description="Helical" evidence="20">
    <location>
        <begin position="319"/>
        <end position="346"/>
    </location>
</feature>
<feature type="transmembrane region" description="Helical" evidence="20">
    <location>
        <begin position="652"/>
        <end position="675"/>
    </location>
</feature>
<feature type="transmembrane region" description="Helical" evidence="20">
    <location>
        <begin position="161"/>
        <end position="189"/>
    </location>
</feature>
<feature type="transmembrane region" description="Helical" evidence="20">
    <location>
        <begin position="727"/>
        <end position="749"/>
    </location>
</feature>
<accession>A0A444QEP4</accession>
<dbReference type="PANTHER" id="PTHR10422">
    <property type="entry name" value="CYTOCHROME C OXIDASE SUBUNIT 1"/>
    <property type="match status" value="1"/>
</dbReference>
<dbReference type="GO" id="GO:0006119">
    <property type="term" value="P:oxidative phosphorylation"/>
    <property type="evidence" value="ECO:0007669"/>
    <property type="project" value="UniProtKB-UniPathway"/>
</dbReference>
<dbReference type="GO" id="GO:0046872">
    <property type="term" value="F:metal ion binding"/>
    <property type="evidence" value="ECO:0007669"/>
    <property type="project" value="UniProtKB-KW"/>
</dbReference>
<dbReference type="PROSITE" id="PS00077">
    <property type="entry name" value="COX1_CUB"/>
    <property type="match status" value="1"/>
</dbReference>
<dbReference type="InterPro" id="IPR035973">
    <property type="entry name" value="Cyt_c_oxidase_su3-like_sf"/>
</dbReference>
<dbReference type="InterPro" id="IPR000298">
    <property type="entry name" value="Cyt_c_oxidase-like_su3"/>
</dbReference>
<keyword evidence="7 19" id="KW-0349">Heme</keyword>
<dbReference type="GO" id="GO:0004129">
    <property type="term" value="F:cytochrome-c oxidase activity"/>
    <property type="evidence" value="ECO:0007669"/>
    <property type="project" value="UniProtKB-EC"/>
</dbReference>
<feature type="transmembrane region" description="Helical" evidence="20">
    <location>
        <begin position="471"/>
        <end position="492"/>
    </location>
</feature>
<dbReference type="GO" id="GO:0020037">
    <property type="term" value="F:heme binding"/>
    <property type="evidence" value="ECO:0007669"/>
    <property type="project" value="InterPro"/>
</dbReference>
<comment type="caution">
    <text evidence="23">The sequence shown here is derived from an EMBL/GenBank/DDBJ whole genome shotgun (WGS) entry which is preliminary data.</text>
</comment>
<evidence type="ECO:0000256" key="20">
    <source>
        <dbReference type="SAM" id="Phobius"/>
    </source>
</evidence>
<feature type="transmembrane region" description="Helical" evidence="20">
    <location>
        <begin position="800"/>
        <end position="822"/>
    </location>
</feature>
<evidence type="ECO:0000256" key="5">
    <source>
        <dbReference type="ARBA" id="ARBA00022448"/>
    </source>
</evidence>
<comment type="catalytic activity">
    <reaction evidence="18">
        <text>4 Fe(II)-[cytochrome c] + O2 + 8 H(+)(in) = 4 Fe(III)-[cytochrome c] + 2 H2O + 4 H(+)(out)</text>
        <dbReference type="Rhea" id="RHEA:11436"/>
        <dbReference type="Rhea" id="RHEA-COMP:10350"/>
        <dbReference type="Rhea" id="RHEA-COMP:14399"/>
        <dbReference type="ChEBI" id="CHEBI:15377"/>
        <dbReference type="ChEBI" id="CHEBI:15378"/>
        <dbReference type="ChEBI" id="CHEBI:15379"/>
        <dbReference type="ChEBI" id="CHEBI:29033"/>
        <dbReference type="ChEBI" id="CHEBI:29034"/>
        <dbReference type="EC" id="7.1.1.9"/>
    </reaction>
</comment>
<evidence type="ECO:0000256" key="13">
    <source>
        <dbReference type="ARBA" id="ARBA00022989"/>
    </source>
</evidence>
<dbReference type="InterPro" id="IPR036927">
    <property type="entry name" value="Cyt_c_oxase-like_su1_sf"/>
</dbReference>
<keyword evidence="9 19" id="KW-0812">Transmembrane</keyword>
<keyword evidence="15" id="KW-0186">Copper</keyword>
<keyword evidence="24" id="KW-1185">Reference proteome</keyword>
<feature type="transmembrane region" description="Helical" evidence="20">
    <location>
        <begin position="247"/>
        <end position="272"/>
    </location>
</feature>
<evidence type="ECO:0000256" key="14">
    <source>
        <dbReference type="ARBA" id="ARBA00023004"/>
    </source>
</evidence>
<evidence type="ECO:0000256" key="16">
    <source>
        <dbReference type="ARBA" id="ARBA00023136"/>
    </source>
</evidence>
<dbReference type="GO" id="GO:0022904">
    <property type="term" value="P:respiratory electron transport chain"/>
    <property type="evidence" value="ECO:0007669"/>
    <property type="project" value="InterPro"/>
</dbReference>
<comment type="subcellular location">
    <subcellularLocation>
        <location evidence="1">Cell membrane</location>
        <topology evidence="1">Multi-pass membrane protein</topology>
    </subcellularLocation>
</comment>
<keyword evidence="10" id="KW-0479">Metal-binding</keyword>
<feature type="transmembrane region" description="Helical" evidence="20">
    <location>
        <begin position="583"/>
        <end position="600"/>
    </location>
</feature>
<dbReference type="Gene3D" id="1.20.210.10">
    <property type="entry name" value="Cytochrome c oxidase-like, subunit I domain"/>
    <property type="match status" value="1"/>
</dbReference>
<feature type="transmembrane region" description="Helical" evidence="20">
    <location>
        <begin position="78"/>
        <end position="99"/>
    </location>
</feature>
<dbReference type="UniPathway" id="UPA00705"/>
<evidence type="ECO:0000256" key="4">
    <source>
        <dbReference type="ARBA" id="ARBA00012949"/>
    </source>
</evidence>
<comment type="similarity">
    <text evidence="3 19">Belongs to the heme-copper respiratory oxidase family.</text>
</comment>
<dbReference type="InterPro" id="IPR023615">
    <property type="entry name" value="Cyt_c_Oxase_su1_BS"/>
</dbReference>
<dbReference type="NCBIfam" id="TIGR02891">
    <property type="entry name" value="CtaD_CoxA"/>
    <property type="match status" value="1"/>
</dbReference>
<dbReference type="EC" id="7.1.1.9" evidence="4"/>
<keyword evidence="16 20" id="KW-0472">Membrane</keyword>
<dbReference type="GO" id="GO:0016491">
    <property type="term" value="F:oxidoreductase activity"/>
    <property type="evidence" value="ECO:0007669"/>
    <property type="project" value="UniProtKB-KW"/>
</dbReference>
<evidence type="ECO:0000259" key="21">
    <source>
        <dbReference type="PROSITE" id="PS50253"/>
    </source>
</evidence>
<dbReference type="RefSeq" id="WP_128497226.1">
    <property type="nucleotide sequence ID" value="NZ_RZNC01000001.1"/>
</dbReference>
<keyword evidence="8 19" id="KW-0679">Respiratory chain</keyword>
<feature type="transmembrane region" description="Helical" evidence="20">
    <location>
        <begin position="201"/>
        <end position="227"/>
    </location>
</feature>
<feature type="transmembrane region" description="Helical" evidence="20">
    <location>
        <begin position="358"/>
        <end position="380"/>
    </location>
</feature>